<keyword evidence="4" id="KW-0493">Microtubule</keyword>
<protein>
    <submittedName>
        <fullName evidence="24">Uncharacterized protein</fullName>
    </submittedName>
</protein>
<feature type="domain" description="Dynein heavy chain coiled coil stalk" evidence="17">
    <location>
        <begin position="1160"/>
        <end position="1506"/>
    </location>
</feature>
<dbReference type="Proteomes" id="UP001519460">
    <property type="component" value="Unassembled WGS sequence"/>
</dbReference>
<dbReference type="PANTHER" id="PTHR46532:SF11">
    <property type="entry name" value="DYNEIN AXONEMAL HEAVY CHAIN 12"/>
    <property type="match status" value="1"/>
</dbReference>
<evidence type="ECO:0000256" key="3">
    <source>
        <dbReference type="ARBA" id="ARBA00022490"/>
    </source>
</evidence>
<feature type="domain" description="Dynein heavy chain AAA lid" evidence="22">
    <location>
        <begin position="2140"/>
        <end position="2279"/>
    </location>
</feature>
<evidence type="ECO:0000313" key="25">
    <source>
        <dbReference type="Proteomes" id="UP001519460"/>
    </source>
</evidence>
<dbReference type="EMBL" id="JACVVK020000234">
    <property type="protein sequence ID" value="KAK7483074.1"/>
    <property type="molecule type" value="Genomic_DNA"/>
</dbReference>
<evidence type="ECO:0000256" key="14">
    <source>
        <dbReference type="SAM" id="Coils"/>
    </source>
</evidence>
<keyword evidence="6" id="KW-0547">Nucleotide-binding</keyword>
<dbReference type="GO" id="GO:0030286">
    <property type="term" value="C:dynein complex"/>
    <property type="evidence" value="ECO:0007669"/>
    <property type="project" value="UniProtKB-KW"/>
</dbReference>
<feature type="domain" description="Dynein heavy chain C-terminal" evidence="23">
    <location>
        <begin position="2286"/>
        <end position="2580"/>
    </location>
</feature>
<dbReference type="InterPro" id="IPR004273">
    <property type="entry name" value="Dynein_heavy_D6_P-loop"/>
</dbReference>
<dbReference type="InterPro" id="IPR041589">
    <property type="entry name" value="DNAH3_AAA_lid_1"/>
</dbReference>
<dbReference type="Pfam" id="PF12777">
    <property type="entry name" value="MT"/>
    <property type="match status" value="1"/>
</dbReference>
<evidence type="ECO:0000256" key="11">
    <source>
        <dbReference type="ARBA" id="ARBA00023175"/>
    </source>
</evidence>
<evidence type="ECO:0000256" key="2">
    <source>
        <dbReference type="ARBA" id="ARBA00008887"/>
    </source>
</evidence>
<dbReference type="Gene3D" id="6.10.140.1060">
    <property type="match status" value="1"/>
</dbReference>
<dbReference type="Gene3D" id="1.10.472.130">
    <property type="match status" value="1"/>
</dbReference>
<feature type="coiled-coil region" evidence="14">
    <location>
        <begin position="1389"/>
        <end position="1444"/>
    </location>
</feature>
<evidence type="ECO:0000256" key="5">
    <source>
        <dbReference type="ARBA" id="ARBA00022737"/>
    </source>
</evidence>
<dbReference type="InterPro" id="IPR041658">
    <property type="entry name" value="AAA_lid_11"/>
</dbReference>
<comment type="caution">
    <text evidence="24">The sequence shown here is derived from an EMBL/GenBank/DDBJ whole genome shotgun (WGS) entry which is preliminary data.</text>
</comment>
<dbReference type="Gene3D" id="1.10.8.720">
    <property type="entry name" value="Region D6 of dynein motor"/>
    <property type="match status" value="1"/>
</dbReference>
<keyword evidence="12" id="KW-0206">Cytoskeleton</keyword>
<dbReference type="FunFam" id="1.10.472.130:FF:000009">
    <property type="entry name" value="Dynein heavy chain 5, axonemal"/>
    <property type="match status" value="1"/>
</dbReference>
<comment type="subcellular location">
    <subcellularLocation>
        <location evidence="1">Cytoplasm</location>
        <location evidence="1">Cytoskeleton</location>
        <location evidence="1">Cilium axoneme</location>
    </subcellularLocation>
</comment>
<dbReference type="Gene3D" id="1.20.920.20">
    <property type="match status" value="1"/>
</dbReference>
<dbReference type="InterPro" id="IPR042219">
    <property type="entry name" value="AAA_lid_11_sf"/>
</dbReference>
<dbReference type="InterPro" id="IPR027417">
    <property type="entry name" value="P-loop_NTPase"/>
</dbReference>
<dbReference type="GO" id="GO:0005874">
    <property type="term" value="C:microtubule"/>
    <property type="evidence" value="ECO:0007669"/>
    <property type="project" value="UniProtKB-KW"/>
</dbReference>
<dbReference type="Pfam" id="PF03028">
    <property type="entry name" value="Dynein_heavy"/>
    <property type="match status" value="1"/>
</dbReference>
<keyword evidence="7" id="KW-0067">ATP-binding</keyword>
<dbReference type="GO" id="GO:0031514">
    <property type="term" value="C:motile cilium"/>
    <property type="evidence" value="ECO:0007669"/>
    <property type="project" value="UniProtKB-ARBA"/>
</dbReference>
<dbReference type="Gene3D" id="1.20.920.30">
    <property type="match status" value="1"/>
</dbReference>
<dbReference type="GO" id="GO:0005524">
    <property type="term" value="F:ATP binding"/>
    <property type="evidence" value="ECO:0007669"/>
    <property type="project" value="UniProtKB-KW"/>
</dbReference>
<dbReference type="Pfam" id="PF18198">
    <property type="entry name" value="AAA_lid_11"/>
    <property type="match status" value="1"/>
</dbReference>
<dbReference type="Pfam" id="PF17852">
    <property type="entry name" value="Dynein_AAA_lid"/>
    <property type="match status" value="1"/>
</dbReference>
<feature type="domain" description="Dynein heavy chain hydrolytic ATP-binding dynein motor region" evidence="16">
    <location>
        <begin position="1"/>
        <end position="186"/>
    </location>
</feature>
<evidence type="ECO:0000259" key="20">
    <source>
        <dbReference type="Pfam" id="PF17852"/>
    </source>
</evidence>
<keyword evidence="11" id="KW-0505">Motor protein</keyword>
<keyword evidence="25" id="KW-1185">Reference proteome</keyword>
<dbReference type="InterPro" id="IPR041466">
    <property type="entry name" value="Dynein_AAA5_ext"/>
</dbReference>
<dbReference type="PANTHER" id="PTHR46532">
    <property type="entry name" value="MALE FERTILITY FACTOR KL5"/>
    <property type="match status" value="1"/>
</dbReference>
<dbReference type="Gene3D" id="1.10.8.710">
    <property type="match status" value="1"/>
</dbReference>
<dbReference type="GO" id="GO:0005930">
    <property type="term" value="C:axoneme"/>
    <property type="evidence" value="ECO:0007669"/>
    <property type="project" value="UniProtKB-SubCell"/>
</dbReference>
<dbReference type="InterPro" id="IPR035706">
    <property type="entry name" value="AAA_9"/>
</dbReference>
<dbReference type="FunFam" id="3.40.50.300:FF:002141">
    <property type="entry name" value="Dynein heavy chain"/>
    <property type="match status" value="1"/>
</dbReference>
<keyword evidence="10" id="KW-0969">Cilium</keyword>
<gene>
    <name evidence="24" type="ORF">BaRGS_00025737</name>
</gene>
<evidence type="ECO:0000259" key="18">
    <source>
        <dbReference type="Pfam" id="PF12780"/>
    </source>
</evidence>
<evidence type="ECO:0000259" key="16">
    <source>
        <dbReference type="Pfam" id="PF12774"/>
    </source>
</evidence>
<dbReference type="InterPro" id="IPR026983">
    <property type="entry name" value="DHC"/>
</dbReference>
<dbReference type="FunFam" id="3.10.490.20:FF:000003">
    <property type="entry name" value="Dynein heavy chain 5, axonemal"/>
    <property type="match status" value="1"/>
</dbReference>
<dbReference type="Pfam" id="PF12780">
    <property type="entry name" value="AAA_8"/>
    <property type="match status" value="1"/>
</dbReference>
<dbReference type="InterPro" id="IPR035699">
    <property type="entry name" value="AAA_6"/>
</dbReference>
<feature type="coiled-coil region" evidence="14">
    <location>
        <begin position="1168"/>
        <end position="1234"/>
    </location>
</feature>
<evidence type="ECO:0000313" key="24">
    <source>
        <dbReference type="EMBL" id="KAK7483074.1"/>
    </source>
</evidence>
<evidence type="ECO:0000256" key="7">
    <source>
        <dbReference type="ARBA" id="ARBA00022840"/>
    </source>
</evidence>
<name>A0ABD0K7C0_9CAEN</name>
<feature type="domain" description="Dynein heavy chain AAA module D4" evidence="18">
    <location>
        <begin position="884"/>
        <end position="1145"/>
    </location>
</feature>
<evidence type="ECO:0000256" key="4">
    <source>
        <dbReference type="ARBA" id="ARBA00022701"/>
    </source>
</evidence>
<evidence type="ECO:0000256" key="13">
    <source>
        <dbReference type="ARBA" id="ARBA00023273"/>
    </source>
</evidence>
<reference evidence="24 25" key="1">
    <citation type="journal article" date="2023" name="Sci. Data">
        <title>Genome assembly of the Korean intertidal mud-creeper Batillaria attramentaria.</title>
        <authorList>
            <person name="Patra A.K."/>
            <person name="Ho P.T."/>
            <person name="Jun S."/>
            <person name="Lee S.J."/>
            <person name="Kim Y."/>
            <person name="Won Y.J."/>
        </authorList>
    </citation>
    <scope>NUCLEOTIDE SEQUENCE [LARGE SCALE GENOMIC DNA]</scope>
    <source>
        <strain evidence="24">Wonlab-2016</strain>
    </source>
</reference>
<evidence type="ECO:0000259" key="19">
    <source>
        <dbReference type="Pfam" id="PF12781"/>
    </source>
</evidence>
<dbReference type="Gene3D" id="3.10.490.20">
    <property type="match status" value="1"/>
</dbReference>
<dbReference type="Gene3D" id="1.10.8.1220">
    <property type="match status" value="1"/>
</dbReference>
<dbReference type="InterPro" id="IPR043160">
    <property type="entry name" value="Dynein_C_barrel"/>
</dbReference>
<dbReference type="Pfam" id="PF12781">
    <property type="entry name" value="AAA_9"/>
    <property type="match status" value="1"/>
</dbReference>
<evidence type="ECO:0000259" key="21">
    <source>
        <dbReference type="Pfam" id="PF17857"/>
    </source>
</evidence>
<sequence>NPGYAGRQELPENLKINFRTVAMMVPDRQIIIRVKLAAVGFIDNIILARKFYTLYKLCEEQLTKQVHYDFGLRNILSVLRTLGTVKRQNPNDTEQTIVMRVLRDMNLSKLVDQDEPLFLSLINDLFPGITLDKAGYPELEGAIQKNVEEAKLVNHPAWTLKLVQLFETQRVRHGMMALGPSGAGKTCCIHMLMKAMTDCGEPHKEWRMNPKAITAPQMFGRLDVATNDWTDGIFSTLWRRTTRVKKGEHIWLVLDGPVDAIWIENLNSVLDDNKTLTLANGDRIPMAPNCKIIFEPHNIDNASPATVSRNGMVYMSSSGLDWKPILQGWLNHRPLHEREVIMSLFEDSFPQILRYSVQNLVFKMDMLEAFIISQATKLLTGLIPVDDKDHTQISRQHYEHLYIFTVCWSVGAFLELDDRAKLEEFIRHSSDITLDLPDIPSDSDSTMFDYYVDNDGTWKHWNERVKEFKYPTDHEPEYTSILVPNVDNVRTEFLIDAISKQGKAVLLIGEQGTAKTVMINGYMGLYNPEYHLSESVNFSSATTPLMFQRTIESYVDKRVGSMYGPPAGKKMTVFIDDVNMPIINEWGDQVANEIVRQLMENGGFYSLEKPGDFITIADVQFLAAMIQPGGGRNDIPQRLKRQFVIYNCTLPSNASIDKIFSVIGCGHFCKERGFSQEVQDMVKRLVPITRRLWQLTKIKMLPTPAKFHYIFNLRDLSRIWQGMLKTISSTITDEKSLLHLWKHECCRVIADRFTLVDDLHWFTKTMGRVVTEEMSEEHAKHTEPFHYYAEFLRCVTFEDLQWFDKTARRVVGEELSEAHQETVSHNPFFSDFMRDAPEATGEEGEDTDLDMPRIYEPIESFEQLEERLQYFLQQYNESIRGAGMDLVFFRDAMTHLLKISRIIRTPRGHALLVGVGGSGKQSLTRLSSFIAGYKTFQITLTRSYNVSNLLEDLKYLYRTAGQEGKGITFIFTDQEIKDEGFLEYLNNMLSSGVVANLFARDEMDEILGELVPVMKKEFPRRPPSNENLYEYYLSRVRSNLHVTLCFSPVGEKFRQRALKFPGLISGCTMDWFQRWPKDALIAVADHFLSEFDIVCSAEIKKQVIQTMGIIHDGVAESCIEYFQRYRRSTHVTPKSYLSFINSYKSVYQSKKDEIGELAHRMNTGLEKLIEASEAVAELSKELAVKEKELAIASEKAEAVLKTVTVKAQAAEKVKEQVQKVKDKAQAIVDAIEKDKVIAESKLEAARPALEEAEAALNTIKPADIATVRKLGKPPHLIQRIMDCVLLLFQSRIDTIKPDPEKPEYFKPSWASSLKLMAGTNFLQSLMTFPKDSINDETVELMEPYFHAEDYNLDTAKKVCGNVAGLCSWTKAMAAFFHINKEVLPLKANLAVQEARLQVAMADLNAAQAQLDEKEKELAIVRAEYDKAMAEKQALMDDAETCRRKMNAASALINGLAGEKERWTEQSKEFKAQIGRLVGDVLVCCGFLSYSGPFNQDFRLLLNKNWMKELKSRKIPLSSSLNTVDMLVDPTTVAEWNLEGLPNDELSTQNGIIVTQASRYPLLIDPQGQGKIWIKNREQKNELQVTSLNHKYFRQHLEDSMSLGRPLLLEDVGEELDPALDNVLEKNFIKVGSTLKVKVGDKECDILKGFTLYITTKLPNPSYTPEISARTSIIDFTVTMKGLEDQLLGRVILTEKAELESERVKLMEEVTANKKKMKELEDNLLYRLTSTQGSLVDDEDLINVLNITKVTAQDVSQKLQVAAETELKINTAREEFRPVATRGSILYFLIVEMSLVNVMYQTSLRQFLQLFDRSMAKSQKSPITQKRIQNIIEYMTFEVFRYAVRGLYEEDKLTFTLLLALKIDLQANKIKHEEFMTLIKGGASLDMNVVTPKPHKWIVDLTWLNLVELSNLHQFSGILDQVTRNEKQWRQWFDKDAPEEEVIPDGYNNSLDVFRRLLLVRSWCPDRTLPQAKKYISDSLGERFAEGVILDMEKMWEESEPRTPLVCLLTMGSDPTNNIEALAKKLRLECRAISMGQGQEVHARRMLQQGMSQGGWLLLQNCHLSLDYVQEVMDSIIEAESVEESFRLWVTTEVHVKFPISFLQISIKFTNEPPQGIKAGLKRTYAGITQDFLDISNMPQWKPMLYGVGFLHTIVQERRKFGPLGWNIPYEFNTADYNASVQFVQNHLDDMDIKKGVNWICVRYMFGEIQYGGRVTDDFDKRLLNTFCRVWFSENMFGPQFNFYKGYVIPKCAKINEYHDYINSLPSADTPEVFGLHGNADITYQSKTAKGILDSILTIQPKDAGGSGGETREVVVYRLADDMLDKLPPDYVPFEVAERLQKMGNLQPMNIFLRQEIDRMQKVITLVRLTLSDLKLAIDGTIIMSENLRDALDCMYDARVPGLWRKISWDSSTLGFWFTELIDRNAQFHSWCFDGRPNTFWMTGFFNPQGFLTAMRQEVTRAHKGWALDNVILCNDVTKYMKDDINQPPAEGVYVYGLYLEGAGWDRRGSKLVESKNKILYENMPVIHIYAKDIASSDQKMYTCPIYKKPRRTDLTYIADVMLRTTQSPDHWILRGVALLCDIK</sequence>
<feature type="domain" description="Dynein heavy chain 3 AAA+ lid" evidence="21">
    <location>
        <begin position="692"/>
        <end position="765"/>
    </location>
</feature>
<organism evidence="24 25">
    <name type="scientific">Batillaria attramentaria</name>
    <dbReference type="NCBI Taxonomy" id="370345"/>
    <lineage>
        <taxon>Eukaryota</taxon>
        <taxon>Metazoa</taxon>
        <taxon>Spiralia</taxon>
        <taxon>Lophotrochozoa</taxon>
        <taxon>Mollusca</taxon>
        <taxon>Gastropoda</taxon>
        <taxon>Caenogastropoda</taxon>
        <taxon>Sorbeoconcha</taxon>
        <taxon>Cerithioidea</taxon>
        <taxon>Batillariidae</taxon>
        <taxon>Batillaria</taxon>
    </lineage>
</organism>
<evidence type="ECO:0000256" key="10">
    <source>
        <dbReference type="ARBA" id="ARBA00023069"/>
    </source>
</evidence>
<feature type="domain" description="Dynein heavy chain region D6 P-loop" evidence="15">
    <location>
        <begin position="2000"/>
        <end position="2109"/>
    </location>
</feature>
<accession>A0ABD0K7C0</accession>
<feature type="domain" description="Dynein heavy chain ATP-binding dynein motor region" evidence="19">
    <location>
        <begin position="1534"/>
        <end position="1754"/>
    </location>
</feature>
<dbReference type="FunFam" id="1.10.8.710:FF:000003">
    <property type="entry name" value="Dynein axonemal heavy chain 5"/>
    <property type="match status" value="1"/>
</dbReference>
<dbReference type="FunFam" id="1.20.920.20:FF:000004">
    <property type="entry name" value="Dynein axonemal heavy chain 5"/>
    <property type="match status" value="1"/>
</dbReference>
<evidence type="ECO:0000256" key="9">
    <source>
        <dbReference type="ARBA" id="ARBA00023054"/>
    </source>
</evidence>
<dbReference type="InterPro" id="IPR041228">
    <property type="entry name" value="Dynein_C"/>
</dbReference>
<keyword evidence="3" id="KW-0963">Cytoplasm</keyword>
<evidence type="ECO:0000256" key="12">
    <source>
        <dbReference type="ARBA" id="ARBA00023212"/>
    </source>
</evidence>
<evidence type="ECO:0000259" key="15">
    <source>
        <dbReference type="Pfam" id="PF03028"/>
    </source>
</evidence>
<dbReference type="Gene3D" id="1.20.1270.280">
    <property type="match status" value="1"/>
</dbReference>
<dbReference type="FunFam" id="1.20.920.30:FF:000002">
    <property type="entry name" value="Dynein axonemal heavy chain 3"/>
    <property type="match status" value="1"/>
</dbReference>
<dbReference type="InterPro" id="IPR043157">
    <property type="entry name" value="Dynein_AAA1S"/>
</dbReference>
<dbReference type="FunFam" id="3.40.50.300:FF:001221">
    <property type="entry name" value="Axonemal dynein heavy chain 8"/>
    <property type="match status" value="1"/>
</dbReference>
<evidence type="ECO:0000259" key="23">
    <source>
        <dbReference type="Pfam" id="PF18199"/>
    </source>
</evidence>
<keyword evidence="13" id="KW-0966">Cell projection</keyword>
<evidence type="ECO:0000259" key="22">
    <source>
        <dbReference type="Pfam" id="PF18198"/>
    </source>
</evidence>
<dbReference type="Pfam" id="PF12774">
    <property type="entry name" value="AAA_6"/>
    <property type="match status" value="1"/>
</dbReference>
<dbReference type="SUPFAM" id="SSF52540">
    <property type="entry name" value="P-loop containing nucleoside triphosphate hydrolases"/>
    <property type="match status" value="3"/>
</dbReference>
<dbReference type="InterPro" id="IPR024743">
    <property type="entry name" value="Dynein_HC_stalk"/>
</dbReference>
<dbReference type="Gene3D" id="3.40.50.300">
    <property type="entry name" value="P-loop containing nucleotide triphosphate hydrolases"/>
    <property type="match status" value="5"/>
</dbReference>
<evidence type="ECO:0000256" key="8">
    <source>
        <dbReference type="ARBA" id="ARBA00023017"/>
    </source>
</evidence>
<keyword evidence="5" id="KW-0677">Repeat</keyword>
<dbReference type="FunFam" id="3.40.50.300:FF:000543">
    <property type="entry name" value="Dynein axonemal heavy chain 5"/>
    <property type="match status" value="1"/>
</dbReference>
<feature type="coiled-coil region" evidence="14">
    <location>
        <begin position="1695"/>
        <end position="1722"/>
    </location>
</feature>
<proteinExistence type="inferred from homology"/>
<dbReference type="FunFam" id="1.10.8.1220:FF:000001">
    <property type="entry name" value="Dynein axonemal heavy chain 5"/>
    <property type="match status" value="1"/>
</dbReference>
<feature type="domain" description="Dynein heavy chain AAA 5 extension" evidence="20">
    <location>
        <begin position="342"/>
        <end position="463"/>
    </location>
</feature>
<dbReference type="FunFam" id="3.40.50.300:FF:000320">
    <property type="entry name" value="Dynein, axonemal, heavy chain 5"/>
    <property type="match status" value="1"/>
</dbReference>
<dbReference type="InterPro" id="IPR024317">
    <property type="entry name" value="Dynein_heavy_chain_D4_dom"/>
</dbReference>
<dbReference type="FunFam" id="3.40.50.300:FF:000049">
    <property type="entry name" value="Dynein, axonemal, heavy chain 5"/>
    <property type="match status" value="1"/>
</dbReference>
<evidence type="ECO:0000256" key="1">
    <source>
        <dbReference type="ARBA" id="ARBA00004430"/>
    </source>
</evidence>
<dbReference type="Pfam" id="PF18199">
    <property type="entry name" value="Dynein_C"/>
    <property type="match status" value="1"/>
</dbReference>
<evidence type="ECO:0000256" key="6">
    <source>
        <dbReference type="ARBA" id="ARBA00022741"/>
    </source>
</evidence>
<keyword evidence="8" id="KW-0243">Dynein</keyword>
<dbReference type="FunFam" id="1.10.8.720:FF:000004">
    <property type="entry name" value="Dynein heavy chain 5, axonemal"/>
    <property type="match status" value="1"/>
</dbReference>
<dbReference type="Pfam" id="PF12775">
    <property type="entry name" value="AAA_7"/>
    <property type="match status" value="1"/>
</dbReference>
<dbReference type="Pfam" id="PF17857">
    <property type="entry name" value="AAA_lid_1"/>
    <property type="match status" value="1"/>
</dbReference>
<evidence type="ECO:0000259" key="17">
    <source>
        <dbReference type="Pfam" id="PF12777"/>
    </source>
</evidence>
<keyword evidence="9 14" id="KW-0175">Coiled coil</keyword>
<feature type="non-terminal residue" evidence="24">
    <location>
        <position position="1"/>
    </location>
</feature>
<comment type="similarity">
    <text evidence="2">Belongs to the dynein heavy chain family.</text>
</comment>
<dbReference type="FunFam" id="1.20.1270.280:FF:000002">
    <property type="entry name" value="Dynein heavy chain 5, axonemal"/>
    <property type="match status" value="1"/>
</dbReference>